<evidence type="ECO:0000313" key="11">
    <source>
        <dbReference type="Proteomes" id="UP000436989"/>
    </source>
</evidence>
<evidence type="ECO:0000256" key="5">
    <source>
        <dbReference type="ARBA" id="ARBA00022989"/>
    </source>
</evidence>
<evidence type="ECO:0000256" key="9">
    <source>
        <dbReference type="SAM" id="Phobius"/>
    </source>
</evidence>
<dbReference type="EMBL" id="WOGU01000008">
    <property type="protein sequence ID" value="MUN63588.1"/>
    <property type="molecule type" value="Genomic_DNA"/>
</dbReference>
<dbReference type="GO" id="GO:0022857">
    <property type="term" value="F:transmembrane transporter activity"/>
    <property type="evidence" value="ECO:0007669"/>
    <property type="project" value="InterPro"/>
</dbReference>
<dbReference type="PANTHER" id="PTHR30561">
    <property type="entry name" value="SMR FAMILY PROTON-DEPENDENT DRUG EFFLUX TRANSPORTER SUGE"/>
    <property type="match status" value="1"/>
</dbReference>
<organism evidence="10 11">
    <name type="scientific">Kocuria sediminis</name>
    <dbReference type="NCBI Taxonomy" id="1038857"/>
    <lineage>
        <taxon>Bacteria</taxon>
        <taxon>Bacillati</taxon>
        <taxon>Actinomycetota</taxon>
        <taxon>Actinomycetes</taxon>
        <taxon>Micrococcales</taxon>
        <taxon>Micrococcaceae</taxon>
        <taxon>Kocuria</taxon>
    </lineage>
</organism>
<evidence type="ECO:0000256" key="4">
    <source>
        <dbReference type="ARBA" id="ARBA00022692"/>
    </source>
</evidence>
<name>A0A6N8GL09_9MICC</name>
<evidence type="ECO:0000256" key="1">
    <source>
        <dbReference type="ARBA" id="ARBA00004651"/>
    </source>
</evidence>
<dbReference type="AlphaFoldDB" id="A0A6N8GL09"/>
<reference evidence="10 11" key="1">
    <citation type="submission" date="2019-12" db="EMBL/GenBank/DDBJ databases">
        <authorList>
            <person name="Shi Y."/>
        </authorList>
    </citation>
    <scope>NUCLEOTIDE SEQUENCE [LARGE SCALE GENOMIC DNA]</scope>
    <source>
        <strain evidence="10 11">JCM 17929</strain>
    </source>
</reference>
<dbReference type="PANTHER" id="PTHR30561:SF1">
    <property type="entry name" value="MULTIDRUG TRANSPORTER EMRE"/>
    <property type="match status" value="1"/>
</dbReference>
<comment type="caution">
    <text evidence="10">The sequence shown here is derived from an EMBL/GenBank/DDBJ whole genome shotgun (WGS) entry which is preliminary data.</text>
</comment>
<comment type="similarity">
    <text evidence="7">Belongs to the drug/metabolite transporter (DMT) superfamily. Small multidrug resistance (SMR) (TC 2.A.7.1) family.</text>
</comment>
<feature type="transmembrane region" description="Helical" evidence="9">
    <location>
        <begin position="62"/>
        <end position="81"/>
    </location>
</feature>
<dbReference type="SUPFAM" id="SSF103481">
    <property type="entry name" value="Multidrug resistance efflux transporter EmrE"/>
    <property type="match status" value="1"/>
</dbReference>
<feature type="transmembrane region" description="Helical" evidence="9">
    <location>
        <begin position="88"/>
        <end position="111"/>
    </location>
</feature>
<evidence type="ECO:0000313" key="10">
    <source>
        <dbReference type="EMBL" id="MUN63588.1"/>
    </source>
</evidence>
<keyword evidence="2" id="KW-0813">Transport</keyword>
<dbReference type="Proteomes" id="UP000436989">
    <property type="component" value="Unassembled WGS sequence"/>
</dbReference>
<feature type="transmembrane region" description="Helical" evidence="9">
    <location>
        <begin position="117"/>
        <end position="136"/>
    </location>
</feature>
<comment type="subcellular location">
    <subcellularLocation>
        <location evidence="1 7">Cell membrane</location>
        <topology evidence="1 7">Multi-pass membrane protein</topology>
    </subcellularLocation>
</comment>
<keyword evidence="11" id="KW-1185">Reference proteome</keyword>
<dbReference type="InterPro" id="IPR045324">
    <property type="entry name" value="Small_multidrug_res"/>
</dbReference>
<dbReference type="GO" id="GO:0005886">
    <property type="term" value="C:plasma membrane"/>
    <property type="evidence" value="ECO:0007669"/>
    <property type="project" value="UniProtKB-SubCell"/>
</dbReference>
<evidence type="ECO:0000256" key="3">
    <source>
        <dbReference type="ARBA" id="ARBA00022475"/>
    </source>
</evidence>
<evidence type="ECO:0000256" key="8">
    <source>
        <dbReference type="SAM" id="MobiDB-lite"/>
    </source>
</evidence>
<dbReference type="Pfam" id="PF00893">
    <property type="entry name" value="Multi_Drug_Res"/>
    <property type="match status" value="1"/>
</dbReference>
<keyword evidence="6 9" id="KW-0472">Membrane</keyword>
<feature type="region of interest" description="Disordered" evidence="8">
    <location>
        <begin position="1"/>
        <end position="33"/>
    </location>
</feature>
<gene>
    <name evidence="10" type="ORF">GMA12_10600</name>
</gene>
<keyword evidence="4 7" id="KW-0812">Transmembrane</keyword>
<keyword evidence="3" id="KW-1003">Cell membrane</keyword>
<proteinExistence type="inferred from homology"/>
<dbReference type="InterPro" id="IPR000390">
    <property type="entry name" value="Small_drug/metabolite_transptr"/>
</dbReference>
<evidence type="ECO:0000256" key="2">
    <source>
        <dbReference type="ARBA" id="ARBA00022448"/>
    </source>
</evidence>
<dbReference type="RefSeq" id="WP_156269502.1">
    <property type="nucleotide sequence ID" value="NZ_WOGU01000008.1"/>
</dbReference>
<dbReference type="Gene3D" id="1.10.3730.20">
    <property type="match status" value="1"/>
</dbReference>
<sequence length="145" mass="14472">MSTGALHPRPDRGTSPTPGSAGAARRPARSRSSTVRPLLAGAICSEVAASLALKAALEHPGWYLLVVTGYGAAFVLLAAVLRRGLPVGVAYGIWAATGVTLTALLAALVFGEALSPLVLAGIVLVVAGVLCVEVGAHRAARDGGA</sequence>
<accession>A0A6N8GL09</accession>
<evidence type="ECO:0000256" key="7">
    <source>
        <dbReference type="RuleBase" id="RU003942"/>
    </source>
</evidence>
<protein>
    <submittedName>
        <fullName evidence="10">QacE family quaternary ammonium compound efflux SMR transporter</fullName>
    </submittedName>
</protein>
<keyword evidence="5 9" id="KW-1133">Transmembrane helix</keyword>
<evidence type="ECO:0000256" key="6">
    <source>
        <dbReference type="ARBA" id="ARBA00023136"/>
    </source>
</evidence>
<feature type="compositionally biased region" description="Low complexity" evidence="8">
    <location>
        <begin position="18"/>
        <end position="33"/>
    </location>
</feature>
<dbReference type="InterPro" id="IPR037185">
    <property type="entry name" value="EmrE-like"/>
</dbReference>